<proteinExistence type="predicted"/>
<dbReference type="Proteomes" id="UP000006578">
    <property type="component" value="Chromosome"/>
</dbReference>
<sequence length="86" mass="9931">MDDGDFKFARQFFHLGRMRSHTFDDYARHGLGKQVFHDYLLAWSVGWSPGERRAILSLIRHGSSLKPDIQARCSTANWCMDITTSI</sequence>
<dbReference type="EMBL" id="CP000356">
    <property type="protein sequence ID" value="ABF51863.1"/>
    <property type="molecule type" value="Genomic_DNA"/>
</dbReference>
<keyword evidence="2" id="KW-1185">Reference proteome</keyword>
<dbReference type="KEGG" id="sal:Sala_0139"/>
<organism evidence="1 2">
    <name type="scientific">Sphingopyxis alaskensis (strain DSM 13593 / LMG 18877 / RB2256)</name>
    <name type="common">Sphingomonas alaskensis</name>
    <dbReference type="NCBI Taxonomy" id="317655"/>
    <lineage>
        <taxon>Bacteria</taxon>
        <taxon>Pseudomonadati</taxon>
        <taxon>Pseudomonadota</taxon>
        <taxon>Alphaproteobacteria</taxon>
        <taxon>Sphingomonadales</taxon>
        <taxon>Sphingomonadaceae</taxon>
        <taxon>Sphingopyxis</taxon>
    </lineage>
</organism>
<name>Q1GWV9_SPHAL</name>
<gene>
    <name evidence="1" type="ordered locus">Sala_0139</name>
</gene>
<evidence type="ECO:0000313" key="2">
    <source>
        <dbReference type="Proteomes" id="UP000006578"/>
    </source>
</evidence>
<dbReference type="HOGENOM" id="CLU_2496275_0_0_5"/>
<accession>Q1GWV9</accession>
<dbReference type="AlphaFoldDB" id="Q1GWV9"/>
<evidence type="ECO:0000313" key="1">
    <source>
        <dbReference type="EMBL" id="ABF51863.1"/>
    </source>
</evidence>
<reference evidence="1 2" key="1">
    <citation type="journal article" date="2009" name="Proc. Natl. Acad. Sci. U.S.A.">
        <title>The genomic basis of trophic strategy in marine bacteria.</title>
        <authorList>
            <person name="Lauro F.M."/>
            <person name="McDougald D."/>
            <person name="Thomas T."/>
            <person name="Williams T.J."/>
            <person name="Egan S."/>
            <person name="Rice S."/>
            <person name="DeMaere M.Z."/>
            <person name="Ting L."/>
            <person name="Ertan H."/>
            <person name="Johnson J."/>
            <person name="Ferriera S."/>
            <person name="Lapidus A."/>
            <person name="Anderson I."/>
            <person name="Kyrpides N."/>
            <person name="Munk A.C."/>
            <person name="Detter C."/>
            <person name="Han C.S."/>
            <person name="Brown M.V."/>
            <person name="Robb F.T."/>
            <person name="Kjelleberg S."/>
            <person name="Cavicchioli R."/>
        </authorList>
    </citation>
    <scope>NUCLEOTIDE SEQUENCE [LARGE SCALE GENOMIC DNA]</scope>
    <source>
        <strain evidence="2">DSM 13593 / LMG 18877 / RB2256</strain>
    </source>
</reference>
<protein>
    <submittedName>
        <fullName evidence="1">Uncharacterized protein</fullName>
    </submittedName>
</protein>